<dbReference type="InterPro" id="IPR057309">
    <property type="entry name" value="PcsB_CC"/>
</dbReference>
<organism evidence="5 6">
    <name type="scientific">Fusibacter bizertensis</name>
    <dbReference type="NCBI Taxonomy" id="1488331"/>
    <lineage>
        <taxon>Bacteria</taxon>
        <taxon>Bacillati</taxon>
        <taxon>Bacillota</taxon>
        <taxon>Clostridia</taxon>
        <taxon>Eubacteriales</taxon>
        <taxon>Eubacteriales Family XII. Incertae Sedis</taxon>
        <taxon>Fusibacter</taxon>
    </lineage>
</organism>
<comment type="caution">
    <text evidence="5">The sequence shown here is derived from an EMBL/GenBank/DDBJ whole genome shotgun (WGS) entry which is preliminary data.</text>
</comment>
<dbReference type="SUPFAM" id="SSF51261">
    <property type="entry name" value="Duplicated hybrid motif"/>
    <property type="match status" value="1"/>
</dbReference>
<keyword evidence="6" id="KW-1185">Reference proteome</keyword>
<dbReference type="PANTHER" id="PTHR21666:SF289">
    <property type="entry name" value="L-ALA--D-GLU ENDOPEPTIDASE"/>
    <property type="match status" value="1"/>
</dbReference>
<evidence type="ECO:0000259" key="3">
    <source>
        <dbReference type="Pfam" id="PF01551"/>
    </source>
</evidence>
<feature type="domain" description="M23ase beta-sheet core" evidence="3">
    <location>
        <begin position="278"/>
        <end position="372"/>
    </location>
</feature>
<dbReference type="InterPro" id="IPR050570">
    <property type="entry name" value="Cell_wall_metabolism_enzyme"/>
</dbReference>
<proteinExistence type="predicted"/>
<dbReference type="Proteomes" id="UP001158045">
    <property type="component" value="Unassembled WGS sequence"/>
</dbReference>
<keyword evidence="2" id="KW-0175">Coiled coil</keyword>
<evidence type="ECO:0000256" key="1">
    <source>
        <dbReference type="ARBA" id="ARBA00022729"/>
    </source>
</evidence>
<dbReference type="InterPro" id="IPR011055">
    <property type="entry name" value="Dup_hybrid_motif"/>
</dbReference>
<keyword evidence="1" id="KW-0732">Signal</keyword>
<dbReference type="Gene3D" id="6.10.250.3150">
    <property type="match status" value="1"/>
</dbReference>
<feature type="coiled-coil region" evidence="2">
    <location>
        <begin position="163"/>
        <end position="243"/>
    </location>
</feature>
<dbReference type="Pfam" id="PF24568">
    <property type="entry name" value="CC_PcsB"/>
    <property type="match status" value="1"/>
</dbReference>
<dbReference type="CDD" id="cd12797">
    <property type="entry name" value="M23_peptidase"/>
    <property type="match status" value="1"/>
</dbReference>
<evidence type="ECO:0000256" key="2">
    <source>
        <dbReference type="SAM" id="Coils"/>
    </source>
</evidence>
<evidence type="ECO:0000313" key="6">
    <source>
        <dbReference type="Proteomes" id="UP001158045"/>
    </source>
</evidence>
<accession>A0ABT6NBA1</accession>
<sequence length="379" mass="42921">MKSERMLPIFSLFLAFVMIITGITFANDELKKRERELEELNQKLEALDASIDQNKSLQSQTNQKIKNVESSIKTLESEIDQLTIEISNTEDEIVKKSDELEDAKMKIAEKNDLLDDRLRVMYKTGSIGYLEVLFGAEDFTDLLSRIDMIQMIVVHDQNLITFLKEQRDIIEAKKLELESIKTDLEILVDSKVNKQDEMTIALRNLIAYKEELKNDETAMTELEDEMLNQADQITEIIKNLELAATYVGGEMMWPDPGHYSISSYFGNRLHPISKEYTMHTGIDIESPRKTPFVAAQTGTVIFANWFAGYGKAIIIDHGGGYTTLYGHLDVISVSVGQVVKKGETIGQTGNTGYSTGPHLHFEVRMNGEYVDPLDYVKGN</sequence>
<feature type="domain" description="Peptidoglycan hydrolase PcsB coiled-coil" evidence="4">
    <location>
        <begin position="101"/>
        <end position="173"/>
    </location>
</feature>
<reference evidence="5 6" key="1">
    <citation type="submission" date="2023-04" db="EMBL/GenBank/DDBJ databases">
        <title>Fusibacter bizertensis strain WBS, isolated from littoral bottom sediments of the Arctic seas - biochemical and genomic analysis.</title>
        <authorList>
            <person name="Brioukhanov A.L."/>
        </authorList>
    </citation>
    <scope>NUCLEOTIDE SEQUENCE [LARGE SCALE GENOMIC DNA]</scope>
    <source>
        <strain evidence="5 6">WBS</strain>
    </source>
</reference>
<dbReference type="RefSeq" id="WP_281093506.1">
    <property type="nucleotide sequence ID" value="NZ_JARYZI010000003.1"/>
</dbReference>
<dbReference type="SUPFAM" id="SSF57997">
    <property type="entry name" value="Tropomyosin"/>
    <property type="match status" value="1"/>
</dbReference>
<protein>
    <submittedName>
        <fullName evidence="5">Peptidoglycan DD-metalloendopeptidase family protein</fullName>
    </submittedName>
</protein>
<gene>
    <name evidence="5" type="ORF">QE109_05990</name>
</gene>
<evidence type="ECO:0000259" key="4">
    <source>
        <dbReference type="Pfam" id="PF24568"/>
    </source>
</evidence>
<name>A0ABT6NBA1_9FIRM</name>
<dbReference type="EMBL" id="JARYZI010000003">
    <property type="protein sequence ID" value="MDH8677687.1"/>
    <property type="molecule type" value="Genomic_DNA"/>
</dbReference>
<dbReference type="PANTHER" id="PTHR21666">
    <property type="entry name" value="PEPTIDASE-RELATED"/>
    <property type="match status" value="1"/>
</dbReference>
<feature type="coiled-coil region" evidence="2">
    <location>
        <begin position="23"/>
        <end position="113"/>
    </location>
</feature>
<dbReference type="Gene3D" id="2.70.70.10">
    <property type="entry name" value="Glucose Permease (Domain IIA)"/>
    <property type="match status" value="1"/>
</dbReference>
<dbReference type="Pfam" id="PF01551">
    <property type="entry name" value="Peptidase_M23"/>
    <property type="match status" value="1"/>
</dbReference>
<evidence type="ECO:0000313" key="5">
    <source>
        <dbReference type="EMBL" id="MDH8677687.1"/>
    </source>
</evidence>
<dbReference type="InterPro" id="IPR016047">
    <property type="entry name" value="M23ase_b-sheet_dom"/>
</dbReference>